<dbReference type="GO" id="GO:0050660">
    <property type="term" value="F:flavin adenine dinucleotide binding"/>
    <property type="evidence" value="ECO:0007669"/>
    <property type="project" value="InterPro"/>
</dbReference>
<keyword evidence="5 9" id="KW-1133">Transmembrane helix</keyword>
<dbReference type="InterPro" id="IPR005170">
    <property type="entry name" value="Transptr-assoc_dom"/>
</dbReference>
<dbReference type="Pfam" id="PF03471">
    <property type="entry name" value="CorC_HlyC"/>
    <property type="match status" value="1"/>
</dbReference>
<feature type="transmembrane region" description="Helical" evidence="10">
    <location>
        <begin position="135"/>
        <end position="153"/>
    </location>
</feature>
<dbReference type="SUPFAM" id="SSF56176">
    <property type="entry name" value="FAD-binding/transporter-associated domain-like"/>
    <property type="match status" value="1"/>
</dbReference>
<proteinExistence type="predicted"/>
<reference evidence="13 14" key="1">
    <citation type="submission" date="2017-11" db="EMBL/GenBank/DDBJ databases">
        <title>Infants hospitalized years apart are colonized by the same room-sourced microbial strains.</title>
        <authorList>
            <person name="Brooks B."/>
            <person name="Olm M.R."/>
            <person name="Firek B.A."/>
            <person name="Baker R."/>
            <person name="Thomas B.C."/>
            <person name="Morowitz M.J."/>
            <person name="Banfield J.F."/>
        </authorList>
    </citation>
    <scope>NUCLEOTIDE SEQUENCE [LARGE SCALE GENOMIC DNA]</scope>
    <source>
        <strain evidence="13">S2_009_000_R2_76</strain>
    </source>
</reference>
<evidence type="ECO:0000256" key="4">
    <source>
        <dbReference type="ARBA" id="ARBA00022737"/>
    </source>
</evidence>
<dbReference type="PANTHER" id="PTHR43099">
    <property type="entry name" value="UPF0053 PROTEIN YRKA"/>
    <property type="match status" value="1"/>
</dbReference>
<keyword evidence="4" id="KW-0677">Repeat</keyword>
<dbReference type="InterPro" id="IPR046342">
    <property type="entry name" value="CBS_dom_sf"/>
</dbReference>
<dbReference type="Gene3D" id="3.10.580.10">
    <property type="entry name" value="CBS-domain"/>
    <property type="match status" value="1"/>
</dbReference>
<dbReference type="AlphaFoldDB" id="A0A2W5F064"/>
<evidence type="ECO:0000256" key="3">
    <source>
        <dbReference type="ARBA" id="ARBA00022692"/>
    </source>
</evidence>
<evidence type="ECO:0000256" key="2">
    <source>
        <dbReference type="ARBA" id="ARBA00022475"/>
    </source>
</evidence>
<accession>A0A2W5F064</accession>
<feature type="transmembrane region" description="Helical" evidence="10">
    <location>
        <begin position="95"/>
        <end position="115"/>
    </location>
</feature>
<evidence type="ECO:0000256" key="7">
    <source>
        <dbReference type="ARBA" id="ARBA00023136"/>
    </source>
</evidence>
<dbReference type="Gene3D" id="3.30.465.10">
    <property type="match status" value="1"/>
</dbReference>
<evidence type="ECO:0000256" key="5">
    <source>
        <dbReference type="ARBA" id="ARBA00022989"/>
    </source>
</evidence>
<organism evidence="13 14">
    <name type="scientific">Pseudopedobacter saltans</name>
    <dbReference type="NCBI Taxonomy" id="151895"/>
    <lineage>
        <taxon>Bacteria</taxon>
        <taxon>Pseudomonadati</taxon>
        <taxon>Bacteroidota</taxon>
        <taxon>Sphingobacteriia</taxon>
        <taxon>Sphingobacteriales</taxon>
        <taxon>Sphingobacteriaceae</taxon>
        <taxon>Pseudopedobacter</taxon>
    </lineage>
</organism>
<dbReference type="Pfam" id="PF01595">
    <property type="entry name" value="CNNM"/>
    <property type="match status" value="1"/>
</dbReference>
<dbReference type="EMBL" id="QFOI01000103">
    <property type="protein sequence ID" value="PZP49621.1"/>
    <property type="molecule type" value="Genomic_DNA"/>
</dbReference>
<sequence>MEIFIILALILLNGFFSLAEISLISSRKVRLEAQAHKGDKKAKKALGLINKPDVFLSTVQIGITLVGILTGIFSGDNIKKDFAEVLNRVDFFRPYSQSIATITIVFVIMYLSLVLGELVPKRIGLTNPEKTAKIVTAPMQFIIAITKPFIWLLNKSSEVIIRILGIKEGDNQISEEEIKAIINEGTEQGTIEQAEQQIITRVFSLGDRTITSMMTHRSDVVWLDVNTSIDEVKEDFELHSVYPVCEKNIDQIKGVVFIKDLFAAPAGTLVGAIAKPVMYVPENITAYHLLEKFKKSKIHYAIIVDEYGTLQGIITLHDILEAIVGEMAEADDTDIEIFKREDGSYIVDGQMPFYDFLSYLHIEWSDEEKENNEEYDTLAGFILHNLEHIPVVGEKLVWKDFTFEILDLDGHRIDKVLATRKPKSKEQDIDGDA</sequence>
<comment type="caution">
    <text evidence="13">The sequence shown here is derived from an EMBL/GenBank/DDBJ whole genome shotgun (WGS) entry which is preliminary data.</text>
</comment>
<evidence type="ECO:0000313" key="14">
    <source>
        <dbReference type="Proteomes" id="UP000249645"/>
    </source>
</evidence>
<dbReference type="InterPro" id="IPR051676">
    <property type="entry name" value="UPF0053_domain"/>
</dbReference>
<keyword evidence="2" id="KW-1003">Cell membrane</keyword>
<dbReference type="SMART" id="SM00116">
    <property type="entry name" value="CBS"/>
    <property type="match status" value="1"/>
</dbReference>
<dbReference type="PROSITE" id="PS51846">
    <property type="entry name" value="CNNM"/>
    <property type="match status" value="1"/>
</dbReference>
<evidence type="ECO:0000256" key="10">
    <source>
        <dbReference type="SAM" id="Phobius"/>
    </source>
</evidence>
<dbReference type="InterPro" id="IPR002550">
    <property type="entry name" value="CNNM"/>
</dbReference>
<dbReference type="SUPFAM" id="SSF54631">
    <property type="entry name" value="CBS-domain pair"/>
    <property type="match status" value="1"/>
</dbReference>
<dbReference type="PROSITE" id="PS51371">
    <property type="entry name" value="CBS"/>
    <property type="match status" value="1"/>
</dbReference>
<evidence type="ECO:0000256" key="1">
    <source>
        <dbReference type="ARBA" id="ARBA00004651"/>
    </source>
</evidence>
<dbReference type="InterPro" id="IPR044751">
    <property type="entry name" value="Ion_transp-like_CBS"/>
</dbReference>
<protein>
    <submittedName>
        <fullName evidence="13">Hemolysin</fullName>
    </submittedName>
</protein>
<dbReference type="InterPro" id="IPR000644">
    <property type="entry name" value="CBS_dom"/>
</dbReference>
<feature type="domain" description="CBS" evidence="11">
    <location>
        <begin position="273"/>
        <end position="329"/>
    </location>
</feature>
<evidence type="ECO:0000259" key="11">
    <source>
        <dbReference type="PROSITE" id="PS51371"/>
    </source>
</evidence>
<dbReference type="PANTHER" id="PTHR43099:SF2">
    <property type="entry name" value="UPF0053 PROTEIN YRKA"/>
    <property type="match status" value="1"/>
</dbReference>
<dbReference type="Proteomes" id="UP000249645">
    <property type="component" value="Unassembled WGS sequence"/>
</dbReference>
<feature type="transmembrane region" description="Helical" evidence="10">
    <location>
        <begin position="54"/>
        <end position="74"/>
    </location>
</feature>
<feature type="domain" description="CNNM transmembrane" evidence="12">
    <location>
        <begin position="1"/>
        <end position="195"/>
    </location>
</feature>
<evidence type="ECO:0000313" key="13">
    <source>
        <dbReference type="EMBL" id="PZP49621.1"/>
    </source>
</evidence>
<gene>
    <name evidence="13" type="ORF">DI598_07415</name>
</gene>
<keyword evidence="3 9" id="KW-0812">Transmembrane</keyword>
<keyword evidence="6 8" id="KW-0129">CBS domain</keyword>
<dbReference type="CDD" id="cd04590">
    <property type="entry name" value="CBS_pair_CorC_HlyC_assoc"/>
    <property type="match status" value="1"/>
</dbReference>
<evidence type="ECO:0000256" key="6">
    <source>
        <dbReference type="ARBA" id="ARBA00023122"/>
    </source>
</evidence>
<name>A0A2W5F064_9SPHI</name>
<dbReference type="InterPro" id="IPR016169">
    <property type="entry name" value="FAD-bd_PCMH_sub2"/>
</dbReference>
<dbReference type="SMART" id="SM01091">
    <property type="entry name" value="CorC_HlyC"/>
    <property type="match status" value="1"/>
</dbReference>
<dbReference type="Pfam" id="PF00571">
    <property type="entry name" value="CBS"/>
    <property type="match status" value="2"/>
</dbReference>
<dbReference type="GO" id="GO:0005886">
    <property type="term" value="C:plasma membrane"/>
    <property type="evidence" value="ECO:0007669"/>
    <property type="project" value="UniProtKB-SubCell"/>
</dbReference>
<comment type="subcellular location">
    <subcellularLocation>
        <location evidence="1">Cell membrane</location>
        <topology evidence="1">Multi-pass membrane protein</topology>
    </subcellularLocation>
</comment>
<dbReference type="InterPro" id="IPR036318">
    <property type="entry name" value="FAD-bd_PCMH-like_sf"/>
</dbReference>
<evidence type="ECO:0000256" key="9">
    <source>
        <dbReference type="PROSITE-ProRule" id="PRU01193"/>
    </source>
</evidence>
<evidence type="ECO:0000256" key="8">
    <source>
        <dbReference type="PROSITE-ProRule" id="PRU00703"/>
    </source>
</evidence>
<keyword evidence="7 9" id="KW-0472">Membrane</keyword>
<evidence type="ECO:0000259" key="12">
    <source>
        <dbReference type="PROSITE" id="PS51846"/>
    </source>
</evidence>